<dbReference type="STRING" id="1528.SAMN04488579_10196"/>
<dbReference type="InterPro" id="IPR052155">
    <property type="entry name" value="Biofilm_reg_signaling"/>
</dbReference>
<dbReference type="NCBIfam" id="TIGR00254">
    <property type="entry name" value="GGDEF"/>
    <property type="match status" value="2"/>
</dbReference>
<dbReference type="SMART" id="SM00267">
    <property type="entry name" value="GGDEF"/>
    <property type="match status" value="2"/>
</dbReference>
<feature type="domain" description="PAS" evidence="11">
    <location>
        <begin position="1274"/>
        <end position="1350"/>
    </location>
</feature>
<dbReference type="SUPFAM" id="SSF141868">
    <property type="entry name" value="EAL domain-like"/>
    <property type="match status" value="1"/>
</dbReference>
<proteinExistence type="predicted"/>
<feature type="domain" description="Response regulatory" evidence="10">
    <location>
        <begin position="2064"/>
        <end position="2185"/>
    </location>
</feature>
<evidence type="ECO:0000256" key="1">
    <source>
        <dbReference type="ARBA" id="ARBA00000085"/>
    </source>
</evidence>
<dbReference type="PROSITE" id="PS50109">
    <property type="entry name" value="HIS_KIN"/>
    <property type="match status" value="1"/>
</dbReference>
<dbReference type="Gene3D" id="1.10.287.130">
    <property type="match status" value="1"/>
</dbReference>
<evidence type="ECO:0000259" key="13">
    <source>
        <dbReference type="PROSITE" id="PS50883"/>
    </source>
</evidence>
<dbReference type="Pfam" id="PF00990">
    <property type="entry name" value="GGDEF"/>
    <property type="match status" value="2"/>
</dbReference>
<dbReference type="InterPro" id="IPR043128">
    <property type="entry name" value="Rev_trsase/Diguanyl_cyclase"/>
</dbReference>
<feature type="domain" description="Response regulatory" evidence="10">
    <location>
        <begin position="5"/>
        <end position="122"/>
    </location>
</feature>
<organism evidence="15 16">
    <name type="scientific">Eubacterium barkeri</name>
    <name type="common">Clostridium barkeri</name>
    <dbReference type="NCBI Taxonomy" id="1528"/>
    <lineage>
        <taxon>Bacteria</taxon>
        <taxon>Bacillati</taxon>
        <taxon>Bacillota</taxon>
        <taxon>Clostridia</taxon>
        <taxon>Eubacteriales</taxon>
        <taxon>Eubacteriaceae</taxon>
        <taxon>Eubacterium</taxon>
    </lineage>
</organism>
<dbReference type="InterPro" id="IPR036097">
    <property type="entry name" value="HisK_dim/P_sf"/>
</dbReference>
<accession>A0A1H3AP38</accession>
<dbReference type="CDD" id="cd17546">
    <property type="entry name" value="REC_hyHK_CKI1_RcsC-like"/>
    <property type="match status" value="1"/>
</dbReference>
<dbReference type="Gene3D" id="3.20.20.450">
    <property type="entry name" value="EAL domain"/>
    <property type="match status" value="1"/>
</dbReference>
<evidence type="ECO:0000256" key="2">
    <source>
        <dbReference type="ARBA" id="ARBA00012438"/>
    </source>
</evidence>
<dbReference type="SMART" id="SM00388">
    <property type="entry name" value="HisKA"/>
    <property type="match status" value="1"/>
</dbReference>
<name>A0A1H3AP38_EUBBA</name>
<dbReference type="InterPro" id="IPR001789">
    <property type="entry name" value="Sig_transdc_resp-reg_receiver"/>
</dbReference>
<dbReference type="Proteomes" id="UP000199652">
    <property type="component" value="Unassembled WGS sequence"/>
</dbReference>
<dbReference type="PROSITE" id="PS50112">
    <property type="entry name" value="PAS"/>
    <property type="match status" value="1"/>
</dbReference>
<dbReference type="SUPFAM" id="SSF55073">
    <property type="entry name" value="Nucleotide cyclase"/>
    <property type="match status" value="2"/>
</dbReference>
<dbReference type="InterPro" id="IPR004358">
    <property type="entry name" value="Sig_transdc_His_kin-like_C"/>
</dbReference>
<sequence length="2190" mass="249681">MMQKKILIVDDQRINRTILKKLLQDEYEVLEAADGEAALLILREQGPSISAVLLDLVMPVMDGYTVLEFMEKDALLAAIPVLVASQADKNESEARALKLGALDFVAKPYNPEILRKRLANLIELSESNACINCIERDALTGLYNEEAFCRYATQQLTQHPERAFTLVVTDVERFKLVNDNFGNDEGDKLLRYIADKLKENTRQYSGLCARLSADHFAVLLNGEIHYDEFRAVAEEADQSLATYPLSMRISLKFGVYPVLKRDIPISLMCDRAMLAAGSVKGQYHSVYAYYDDAIRMKMLKEQEITNVMKEALTEGQFQVYFQPKYDLLSERVAGAEALVRWIHPTLGFMNPGEFIPLFERNGFITELDRFVWDETCELIAQWIKRNGKYVPVSVNVSRRDIYQVNLPDILSGIVKKHGLRPEQLHLEITETAYTENPKQLIKVIGTLKQLGFVIEMDDFGSGYSSLNMLSELPIDILKLDMRFIQIETEKNSSRSILSFIISLAKWMNLLVVAEGVETKEQIDLLRNMDCNYVQGYYYDKPMPASEFAETLLNAELADPITAEEKDWQTGTLEIGESSAKKVMLIVDDIAVNRAILAECFQRMYTIVQADNGQIAYEYIETHFDEIAVIMLDLIMPVMDGFQLLKKICVNPLLNTIPIVVTSESGEASEAHAFELGASDFLSKPYNMDVAIHRVQNVTARNTIATLEREKRMLSKMKQLTMEAKLDQLTGLYNRTEMERQVEAFFTGEGEKDGVFFMLDIDNFKNINDLYGHSRGDEAICTVAKKLQDLFREDDIICRMGGDEFAVFMKAKLNAGQIPARLQRMCQRLNFIIQKTNITCSIGVCIAPEFGGSYQEVYHNADLALLTAKRMGKNCWRIYGGESELPEQVLYRNMDWLLDESSDAIVVCDAQTYEIYYLNDIACALAGKKKTQCVGKPCYKALWNLDGPCNHCVHIDRLTRDYCEYEARLDDSGRSFLIKGKLIDWGNRKARIQYVQDDTSRATLVRQVTELSENRKLLLDLLPGGVFRYHAKTQQFNFISENMLQMLGYTKEQFMCKFENRFDLMVWHKDRERVLAEINGQISRSDYGTCTYRIEKVDGSVCWIYDVRHIHPDESGGEIYVIVSDITAQRQAELKNEQLLERLQTVVDNVPGALCMYMWNGKAMKALQISHQFAEIFGQDIALSYEQANNLMTDAVHPDDLDGLRQSMHKVLFEYLPMDRTFRVFHHAKQRYIWLRMQASAKPSSDGSALIFAIYSDISEEYERSSKLQQQAQDAFENYQILVNTVQGGIGIYELVGDRVVTTYYSDGFCALSGFSREELHGLCQNDALRLTVDEDQSALLRAIKNSVKNKTNLQIIYRIKTKNGSPRYVNLNATYIADPNGRNPKFHAVFMDADETVRLTQVAQEQQLRYEVAIKSSGINIWEYDIQQDILTVISNSPRINQNSYIIENYSVSTLDNQYVREDSIPDFLDIFEKLKRGEKEVTADLWYRTNDGHGWWSERVTYTTVFDAVGKPIKAFGAGRDVTREKLAEQKFQEEMNYRTAIQGDNLGSVKINLTQNKILDGDSPFEMISQWLERGNADYYFKQNAARIPNREKRADYLKRFSRQALMGSYNSGDYLVTADFSRYIDDINIRWLQYNVHLMKHPESNDIIAFIAAHDITDEQVMKMMMETVTRTDYEFFIIVDGKRNSASDYSSTHTEPLFLPGQPFDKRCEELICKTVCPEDLDRVRENCKITNIFARIQNGDIYKFNYGVQEPNGKIRRKQLQFTQMYAEQAIFLLTRIDVTEVYMQQEQSQQLLREALDSAQNAANAKTDFLSRMSHDIRTPLNAVIGLSGLGVESNSMEEMRNYYKQIQASGQYLLSIINDVLDMRKIESNSMVLHPTVVFLPKFIQETIAIVKPTIVSKGLHFEVKQQGITSQYMRLDVTHVRQVAVNLLSNAIKFTPNGGHVELCLENVSRNGSVVRNRLIVRDDGEGISEAFLPKVFSPFEQENVDDDVTRKGTGLGLPIVKSIVEAMGGTIQVESKKGIGTAFIVEWNLEVASEEDLPLKGIEKPVDRSVLNGCHILLCEDHPLNAQIVIKLLEKQGVCVEHAANGKLALERFRTAQVHEFDAILMDIRMPVMDGLEATETIRSMNRAEAKSIPIIAMTANAFDEDVQRSLDAGMNAHLAKPIEPQRLYDTLAAFIMKEGN</sequence>
<dbReference type="InterPro" id="IPR035919">
    <property type="entry name" value="EAL_sf"/>
</dbReference>
<dbReference type="SMART" id="SM00091">
    <property type="entry name" value="PAS"/>
    <property type="match status" value="4"/>
</dbReference>
<evidence type="ECO:0000259" key="14">
    <source>
        <dbReference type="PROSITE" id="PS50887"/>
    </source>
</evidence>
<evidence type="ECO:0000259" key="9">
    <source>
        <dbReference type="PROSITE" id="PS50109"/>
    </source>
</evidence>
<dbReference type="Gene3D" id="3.30.565.10">
    <property type="entry name" value="Histidine kinase-like ATPase, C-terminal domain"/>
    <property type="match status" value="1"/>
</dbReference>
<dbReference type="EC" id="2.7.13.3" evidence="2"/>
<keyword evidence="4 8" id="KW-0597">Phosphoprotein</keyword>
<dbReference type="InterPro" id="IPR036890">
    <property type="entry name" value="HATPase_C_sf"/>
</dbReference>
<feature type="domain" description="PAC" evidence="12">
    <location>
        <begin position="1482"/>
        <end position="1535"/>
    </location>
</feature>
<dbReference type="SUPFAM" id="SSF55874">
    <property type="entry name" value="ATPase domain of HSP90 chaperone/DNA topoisomerase II/histidine kinase"/>
    <property type="match status" value="1"/>
</dbReference>
<evidence type="ECO:0000256" key="3">
    <source>
        <dbReference type="ARBA" id="ARBA00018672"/>
    </source>
</evidence>
<dbReference type="PANTHER" id="PTHR44757">
    <property type="entry name" value="DIGUANYLATE CYCLASE DGCP"/>
    <property type="match status" value="1"/>
</dbReference>
<dbReference type="PANTHER" id="PTHR44757:SF2">
    <property type="entry name" value="BIOFILM ARCHITECTURE MAINTENANCE PROTEIN MBAA"/>
    <property type="match status" value="1"/>
</dbReference>
<comment type="function">
    <text evidence="7">May play the central regulatory role in sporulation. It may be an element of the effector pathway responsible for the activation of sporulation genes in response to nutritional stress. Spo0A may act in concert with spo0H (a sigma factor) to control the expression of some genes that are critical to the sporulation process.</text>
</comment>
<feature type="domain" description="Histidine kinase" evidence="9">
    <location>
        <begin position="1818"/>
        <end position="2040"/>
    </location>
</feature>
<dbReference type="Pfam" id="PF02518">
    <property type="entry name" value="HATPase_c"/>
    <property type="match status" value="1"/>
</dbReference>
<evidence type="ECO:0000256" key="7">
    <source>
        <dbReference type="ARBA" id="ARBA00024867"/>
    </source>
</evidence>
<dbReference type="InterPro" id="IPR000014">
    <property type="entry name" value="PAS"/>
</dbReference>
<feature type="modified residue" description="4-aspartylphosphate" evidence="8">
    <location>
        <position position="632"/>
    </location>
</feature>
<evidence type="ECO:0000256" key="6">
    <source>
        <dbReference type="ARBA" id="ARBA00023012"/>
    </source>
</evidence>
<dbReference type="SMART" id="SM00387">
    <property type="entry name" value="HATPase_c"/>
    <property type="match status" value="1"/>
</dbReference>
<protein>
    <recommendedName>
        <fullName evidence="3">Stage 0 sporulation protein A homolog</fullName>
        <ecNumber evidence="2">2.7.13.3</ecNumber>
    </recommendedName>
</protein>
<dbReference type="SUPFAM" id="SSF52172">
    <property type="entry name" value="CheY-like"/>
    <property type="match status" value="3"/>
</dbReference>
<dbReference type="Gene3D" id="3.30.450.20">
    <property type="entry name" value="PAS domain"/>
    <property type="match status" value="4"/>
</dbReference>
<feature type="modified residue" description="4-aspartylphosphate" evidence="8">
    <location>
        <position position="55"/>
    </location>
</feature>
<dbReference type="PROSITE" id="PS50110">
    <property type="entry name" value="RESPONSE_REGULATORY"/>
    <property type="match status" value="3"/>
</dbReference>
<feature type="domain" description="GGDEF" evidence="14">
    <location>
        <begin position="162"/>
        <end position="292"/>
    </location>
</feature>
<keyword evidence="5" id="KW-0418">Kinase</keyword>
<feature type="modified residue" description="4-aspartylphosphate" evidence="8">
    <location>
        <position position="2116"/>
    </location>
</feature>
<evidence type="ECO:0000259" key="11">
    <source>
        <dbReference type="PROSITE" id="PS50112"/>
    </source>
</evidence>
<dbReference type="InterPro" id="IPR001610">
    <property type="entry name" value="PAC"/>
</dbReference>
<dbReference type="CDD" id="cd01949">
    <property type="entry name" value="GGDEF"/>
    <property type="match status" value="2"/>
</dbReference>
<dbReference type="InterPro" id="IPR005467">
    <property type="entry name" value="His_kinase_dom"/>
</dbReference>
<evidence type="ECO:0000259" key="12">
    <source>
        <dbReference type="PROSITE" id="PS50113"/>
    </source>
</evidence>
<dbReference type="CDD" id="cd00082">
    <property type="entry name" value="HisKA"/>
    <property type="match status" value="1"/>
</dbReference>
<dbReference type="InterPro" id="IPR035965">
    <property type="entry name" value="PAS-like_dom_sf"/>
</dbReference>
<keyword evidence="5" id="KW-0808">Transferase</keyword>
<dbReference type="InterPro" id="IPR001633">
    <property type="entry name" value="EAL_dom"/>
</dbReference>
<comment type="catalytic activity">
    <reaction evidence="1">
        <text>ATP + protein L-histidine = ADP + protein N-phospho-L-histidine.</text>
        <dbReference type="EC" id="2.7.13.3"/>
    </reaction>
</comment>
<feature type="domain" description="Response regulatory" evidence="10">
    <location>
        <begin position="582"/>
        <end position="698"/>
    </location>
</feature>
<evidence type="ECO:0000256" key="8">
    <source>
        <dbReference type="PROSITE-ProRule" id="PRU00169"/>
    </source>
</evidence>
<dbReference type="NCBIfam" id="TIGR00229">
    <property type="entry name" value="sensory_box"/>
    <property type="match status" value="1"/>
</dbReference>
<dbReference type="Gene3D" id="3.30.70.270">
    <property type="match status" value="2"/>
</dbReference>
<feature type="domain" description="GGDEF" evidence="14">
    <location>
        <begin position="751"/>
        <end position="880"/>
    </location>
</feature>
<dbReference type="PROSITE" id="PS50883">
    <property type="entry name" value="EAL"/>
    <property type="match status" value="1"/>
</dbReference>
<evidence type="ECO:0000313" key="15">
    <source>
        <dbReference type="EMBL" id="SDX30609.1"/>
    </source>
</evidence>
<evidence type="ECO:0000313" key="16">
    <source>
        <dbReference type="Proteomes" id="UP000199652"/>
    </source>
</evidence>
<dbReference type="InterPro" id="IPR011006">
    <property type="entry name" value="CheY-like_superfamily"/>
</dbReference>
<dbReference type="CDD" id="cd01948">
    <property type="entry name" value="EAL"/>
    <property type="match status" value="1"/>
</dbReference>
<dbReference type="Pfam" id="PF08447">
    <property type="entry name" value="PAS_3"/>
    <property type="match status" value="2"/>
</dbReference>
<dbReference type="SUPFAM" id="SSF55785">
    <property type="entry name" value="PYP-like sensor domain (PAS domain)"/>
    <property type="match status" value="5"/>
</dbReference>
<dbReference type="InterPro" id="IPR003594">
    <property type="entry name" value="HATPase_dom"/>
</dbReference>
<dbReference type="Pfam" id="PF00512">
    <property type="entry name" value="HisKA"/>
    <property type="match status" value="1"/>
</dbReference>
<dbReference type="GO" id="GO:0000155">
    <property type="term" value="F:phosphorelay sensor kinase activity"/>
    <property type="evidence" value="ECO:0007669"/>
    <property type="project" value="InterPro"/>
</dbReference>
<dbReference type="PRINTS" id="PR00344">
    <property type="entry name" value="BCTRLSENSOR"/>
</dbReference>
<reference evidence="16" key="1">
    <citation type="submission" date="2016-10" db="EMBL/GenBank/DDBJ databases">
        <authorList>
            <person name="Varghese N."/>
            <person name="Submissions S."/>
        </authorList>
    </citation>
    <scope>NUCLEOTIDE SEQUENCE [LARGE SCALE GENOMIC DNA]</scope>
    <source>
        <strain evidence="16">VPI 5359</strain>
    </source>
</reference>
<dbReference type="SMART" id="SM00052">
    <property type="entry name" value="EAL"/>
    <property type="match status" value="1"/>
</dbReference>
<evidence type="ECO:0000256" key="4">
    <source>
        <dbReference type="ARBA" id="ARBA00022553"/>
    </source>
</evidence>
<keyword evidence="16" id="KW-1185">Reference proteome</keyword>
<evidence type="ECO:0000259" key="10">
    <source>
        <dbReference type="PROSITE" id="PS50110"/>
    </source>
</evidence>
<feature type="domain" description="EAL" evidence="13">
    <location>
        <begin position="301"/>
        <end position="555"/>
    </location>
</feature>
<dbReference type="CDD" id="cd00130">
    <property type="entry name" value="PAS"/>
    <property type="match status" value="2"/>
</dbReference>
<dbReference type="Pfam" id="PF00563">
    <property type="entry name" value="EAL"/>
    <property type="match status" value="1"/>
</dbReference>
<gene>
    <name evidence="15" type="ORF">SAMN04488579_10196</name>
</gene>
<dbReference type="SMART" id="SM00086">
    <property type="entry name" value="PAC"/>
    <property type="match status" value="6"/>
</dbReference>
<dbReference type="InterPro" id="IPR029787">
    <property type="entry name" value="Nucleotide_cyclase"/>
</dbReference>
<dbReference type="Gene3D" id="3.40.50.2300">
    <property type="match status" value="3"/>
</dbReference>
<dbReference type="InterPro" id="IPR000160">
    <property type="entry name" value="GGDEF_dom"/>
</dbReference>
<keyword evidence="6" id="KW-0902">Two-component regulatory system</keyword>
<dbReference type="InterPro" id="IPR000700">
    <property type="entry name" value="PAS-assoc_C"/>
</dbReference>
<dbReference type="InterPro" id="IPR013655">
    <property type="entry name" value="PAS_fold_3"/>
</dbReference>
<dbReference type="InterPro" id="IPR003661">
    <property type="entry name" value="HisK_dim/P_dom"/>
</dbReference>
<dbReference type="SMART" id="SM00448">
    <property type="entry name" value="REC"/>
    <property type="match status" value="3"/>
</dbReference>
<dbReference type="Pfam" id="PF00072">
    <property type="entry name" value="Response_reg"/>
    <property type="match status" value="3"/>
</dbReference>
<dbReference type="EMBL" id="FNOU01000001">
    <property type="protein sequence ID" value="SDX30609.1"/>
    <property type="molecule type" value="Genomic_DNA"/>
</dbReference>
<evidence type="ECO:0000256" key="5">
    <source>
        <dbReference type="ARBA" id="ARBA00022777"/>
    </source>
</evidence>
<dbReference type="SUPFAM" id="SSF47384">
    <property type="entry name" value="Homodimeric domain of signal transducing histidine kinase"/>
    <property type="match status" value="1"/>
</dbReference>
<dbReference type="PROSITE" id="PS50887">
    <property type="entry name" value="GGDEF"/>
    <property type="match status" value="2"/>
</dbReference>
<dbReference type="RefSeq" id="WP_176770768.1">
    <property type="nucleotide sequence ID" value="NZ_FNOU01000001.1"/>
</dbReference>
<dbReference type="PROSITE" id="PS50113">
    <property type="entry name" value="PAC"/>
    <property type="match status" value="1"/>
</dbReference>